<dbReference type="EMBL" id="CP013140">
    <property type="protein sequence ID" value="ALN56902.1"/>
    <property type="molecule type" value="Genomic_DNA"/>
</dbReference>
<dbReference type="PROSITE" id="PS51257">
    <property type="entry name" value="PROKAR_LIPOPROTEIN"/>
    <property type="match status" value="1"/>
</dbReference>
<evidence type="ECO:0008006" key="3">
    <source>
        <dbReference type="Google" id="ProtNLM"/>
    </source>
</evidence>
<accession>A0A0S2DE48</accession>
<reference evidence="1 2" key="1">
    <citation type="submission" date="2015-11" db="EMBL/GenBank/DDBJ databases">
        <title>Genome sequences of Lysobacter enzymogenes strain C3 and Lysobacter antibioticus ATCC 29479.</title>
        <authorList>
            <person name="Kobayashi D.Y."/>
        </authorList>
    </citation>
    <scope>NUCLEOTIDE SEQUENCE [LARGE SCALE GENOMIC DNA]</scope>
    <source>
        <strain evidence="1 2">C3</strain>
    </source>
</reference>
<dbReference type="AlphaFoldDB" id="A0A0S2DE48"/>
<protein>
    <recommendedName>
        <fullName evidence="3">Lipoprotein</fullName>
    </recommendedName>
</protein>
<dbReference type="KEGG" id="lez:GLE_1545"/>
<evidence type="ECO:0000313" key="1">
    <source>
        <dbReference type="EMBL" id="ALN56902.1"/>
    </source>
</evidence>
<gene>
    <name evidence="1" type="ORF">GLE_1545</name>
</gene>
<name>A0A0S2DE48_LYSEN</name>
<evidence type="ECO:0000313" key="2">
    <source>
        <dbReference type="Proteomes" id="UP000061569"/>
    </source>
</evidence>
<dbReference type="Proteomes" id="UP000061569">
    <property type="component" value="Chromosome"/>
</dbReference>
<proteinExistence type="predicted"/>
<sequence length="46" mass="5179">MHAHRRVRALERHFLRINPLASPASQGCIGAARYERTHARLGSAQD</sequence>
<dbReference type="PATRIC" id="fig|69.6.peg.1527"/>
<organism evidence="1 2">
    <name type="scientific">Lysobacter enzymogenes</name>
    <dbReference type="NCBI Taxonomy" id="69"/>
    <lineage>
        <taxon>Bacteria</taxon>
        <taxon>Pseudomonadati</taxon>
        <taxon>Pseudomonadota</taxon>
        <taxon>Gammaproteobacteria</taxon>
        <taxon>Lysobacterales</taxon>
        <taxon>Lysobacteraceae</taxon>
        <taxon>Lysobacter</taxon>
    </lineage>
</organism>